<organism evidence="3 4">
    <name type="scientific">Sphenostylis stenocarpa</name>
    <dbReference type="NCBI Taxonomy" id="92480"/>
    <lineage>
        <taxon>Eukaryota</taxon>
        <taxon>Viridiplantae</taxon>
        <taxon>Streptophyta</taxon>
        <taxon>Embryophyta</taxon>
        <taxon>Tracheophyta</taxon>
        <taxon>Spermatophyta</taxon>
        <taxon>Magnoliopsida</taxon>
        <taxon>eudicotyledons</taxon>
        <taxon>Gunneridae</taxon>
        <taxon>Pentapetalae</taxon>
        <taxon>rosids</taxon>
        <taxon>fabids</taxon>
        <taxon>Fabales</taxon>
        <taxon>Fabaceae</taxon>
        <taxon>Papilionoideae</taxon>
        <taxon>50 kb inversion clade</taxon>
        <taxon>NPAAA clade</taxon>
        <taxon>indigoferoid/millettioid clade</taxon>
        <taxon>Phaseoleae</taxon>
        <taxon>Sphenostylis</taxon>
    </lineage>
</organism>
<name>A0AA86SDM7_9FABA</name>
<feature type="domain" description="Putative plant transposon protein" evidence="2">
    <location>
        <begin position="1"/>
        <end position="163"/>
    </location>
</feature>
<evidence type="ECO:0000313" key="4">
    <source>
        <dbReference type="Proteomes" id="UP001189624"/>
    </source>
</evidence>
<dbReference type="EMBL" id="OY731400">
    <property type="protein sequence ID" value="CAJ1940211.1"/>
    <property type="molecule type" value="Genomic_DNA"/>
</dbReference>
<keyword evidence="1" id="KW-0812">Transmembrane</keyword>
<evidence type="ECO:0000313" key="3">
    <source>
        <dbReference type="EMBL" id="CAJ1940211.1"/>
    </source>
</evidence>
<gene>
    <name evidence="3" type="ORF">AYBTSS11_LOCUS9582</name>
</gene>
<keyword evidence="1" id="KW-0472">Membrane</keyword>
<feature type="non-terminal residue" evidence="3">
    <location>
        <position position="1"/>
    </location>
</feature>
<dbReference type="Pfam" id="PF20167">
    <property type="entry name" value="Transposase_32"/>
    <property type="match status" value="1"/>
</dbReference>
<keyword evidence="4" id="KW-1185">Reference proteome</keyword>
<protein>
    <recommendedName>
        <fullName evidence="2">Putative plant transposon protein domain-containing protein</fullName>
    </recommendedName>
</protein>
<accession>A0AA86SDM7</accession>
<dbReference type="Proteomes" id="UP001189624">
    <property type="component" value="Chromosome 3"/>
</dbReference>
<proteinExistence type="predicted"/>
<feature type="transmembrane region" description="Helical" evidence="1">
    <location>
        <begin position="80"/>
        <end position="98"/>
    </location>
</feature>
<keyword evidence="1" id="KW-1133">Transmembrane helix</keyword>
<dbReference type="Gramene" id="rna-AYBTSS11_LOCUS9582">
    <property type="protein sequence ID" value="CAJ1940211.1"/>
    <property type="gene ID" value="gene-AYBTSS11_LOCUS9582"/>
</dbReference>
<evidence type="ECO:0000259" key="2">
    <source>
        <dbReference type="Pfam" id="PF20167"/>
    </source>
</evidence>
<dbReference type="AlphaFoldDB" id="A0AA86SDM7"/>
<evidence type="ECO:0000256" key="1">
    <source>
        <dbReference type="SAM" id="Phobius"/>
    </source>
</evidence>
<sequence>RRVNYDRAAITEFLGDSLPLEEGQQCDYTRLWLSQETVGARWRAIHERRVANLLYIPNRSFQLGVVGTPRRIRRTDMMTLAQVWMTFLLFNIVPFGHVSDLNMPRCNLLYCLIREDITVDVASIISEEIHRFVNYEINKNNQKHKGALGFPALITTLCQAQGVEVELTLKI</sequence>
<dbReference type="InterPro" id="IPR046796">
    <property type="entry name" value="Transposase_32_dom"/>
</dbReference>
<reference evidence="3" key="1">
    <citation type="submission" date="2023-10" db="EMBL/GenBank/DDBJ databases">
        <authorList>
            <person name="Domelevo Entfellner J.-B."/>
        </authorList>
    </citation>
    <scope>NUCLEOTIDE SEQUENCE</scope>
</reference>